<evidence type="ECO:0000313" key="17">
    <source>
        <dbReference type="EMBL" id="BBJ32145.1"/>
    </source>
</evidence>
<keyword evidence="5 6" id="KW-0233">DNA recombination</keyword>
<evidence type="ECO:0000313" key="14">
    <source>
        <dbReference type="EMBL" id="BBJ31502.1"/>
    </source>
</evidence>
<comment type="function">
    <text evidence="1 6">Required for the transposition of the insertion element.</text>
</comment>
<dbReference type="KEGG" id="ras:RAS_01630"/>
<dbReference type="GO" id="GO:0003677">
    <property type="term" value="F:DNA binding"/>
    <property type="evidence" value="ECO:0007669"/>
    <property type="project" value="UniProtKB-UniRule"/>
</dbReference>
<dbReference type="GO" id="GO:0004803">
    <property type="term" value="F:transposase activity"/>
    <property type="evidence" value="ECO:0007669"/>
    <property type="project" value="UniProtKB-UniRule"/>
</dbReference>
<dbReference type="EMBL" id="AP019563">
    <property type="protein sequence ID" value="BBJ31130.1"/>
    <property type="molecule type" value="Genomic_DNA"/>
</dbReference>
<dbReference type="KEGG" id="ras:RAS_12540"/>
<dbReference type="EMBL" id="AP019563">
    <property type="protein sequence ID" value="BBJ31054.1"/>
    <property type="molecule type" value="Genomic_DNA"/>
</dbReference>
<dbReference type="PANTHER" id="PTHR33217:SF5">
    <property type="entry name" value="MUTATOR FAMILY TRANSPOSASE"/>
    <property type="match status" value="1"/>
</dbReference>
<dbReference type="KEGG" id="ras:RAS_02390"/>
<evidence type="ECO:0000313" key="11">
    <source>
        <dbReference type="EMBL" id="BBJ31124.1"/>
    </source>
</evidence>
<evidence type="ECO:0000313" key="10">
    <source>
        <dbReference type="EMBL" id="BBJ31054.1"/>
    </source>
</evidence>
<dbReference type="EMBL" id="AP019563">
    <property type="protein sequence ID" value="BBJ31354.1"/>
    <property type="molecule type" value="Genomic_DNA"/>
</dbReference>
<dbReference type="PANTHER" id="PTHR33217">
    <property type="entry name" value="TRANSPOSASE FOR INSERTION SEQUENCE ELEMENT IS1081"/>
    <property type="match status" value="1"/>
</dbReference>
<keyword evidence="18" id="KW-1185">Reference proteome</keyword>
<dbReference type="KEGG" id="ras:RAS_06860"/>
<keyword evidence="4 6" id="KW-0238">DNA-binding</keyword>
<evidence type="ECO:0000313" key="9">
    <source>
        <dbReference type="EMBL" id="BBJ30953.1"/>
    </source>
</evidence>
<evidence type="ECO:0000256" key="7">
    <source>
        <dbReference type="SAM" id="MobiDB-lite"/>
    </source>
</evidence>
<dbReference type="EMBL" id="AP019563">
    <property type="protein sequence ID" value="BBJ30953.1"/>
    <property type="molecule type" value="Genomic_DNA"/>
</dbReference>
<evidence type="ECO:0000256" key="1">
    <source>
        <dbReference type="ARBA" id="ARBA00002190"/>
    </source>
</evidence>
<evidence type="ECO:0000256" key="3">
    <source>
        <dbReference type="ARBA" id="ARBA00022578"/>
    </source>
</evidence>
<keyword evidence="3 6" id="KW-0815">Transposition</keyword>
<evidence type="ECO:0000256" key="5">
    <source>
        <dbReference type="ARBA" id="ARBA00023172"/>
    </source>
</evidence>
<evidence type="ECO:0000313" key="16">
    <source>
        <dbReference type="EMBL" id="BBJ31645.1"/>
    </source>
</evidence>
<organism evidence="11 18">
    <name type="scientific">Rickettsia asiatica</name>
    <dbReference type="NCBI Taxonomy" id="238800"/>
    <lineage>
        <taxon>Bacteria</taxon>
        <taxon>Pseudomonadati</taxon>
        <taxon>Pseudomonadota</taxon>
        <taxon>Alphaproteobacteria</taxon>
        <taxon>Rickettsiales</taxon>
        <taxon>Rickettsiaceae</taxon>
        <taxon>Rickettsieae</taxon>
        <taxon>Rickettsia</taxon>
        <taxon>spotted fever group</taxon>
    </lineage>
</organism>
<proteinExistence type="inferred from homology"/>
<keyword evidence="6" id="KW-0814">Transposable element</keyword>
<evidence type="ECO:0000313" key="15">
    <source>
        <dbReference type="EMBL" id="BBJ31577.1"/>
    </source>
</evidence>
<sequence>MKNKSKVSNPTIEKVVSEILSQSDPSEIFGKEGIFQEIKKQIVNKILEKEMESHIGYEKHSKNEKDSDNRHNGNYEKTLIDPEGRKLKVEVPRDRDGEFEPQLIPKGVRKFEGFDDKVISLYARGMTIREIQWHLEELYATKVSSELISKVTDGILEEVTAWQNRALDNVYPIMYLDCIHVKARDNHVIINKAVYIAIGVNMEGKKELLGIWIGKMKGLNFGCR</sequence>
<protein>
    <recommendedName>
        <fullName evidence="6">Mutator family transposase</fullName>
    </recommendedName>
</protein>
<evidence type="ECO:0000256" key="2">
    <source>
        <dbReference type="ARBA" id="ARBA00010961"/>
    </source>
</evidence>
<dbReference type="KEGG" id="ras:RAS_02330"/>
<dbReference type="EMBL" id="AP019563">
    <property type="protein sequence ID" value="BBJ32145.1"/>
    <property type="molecule type" value="Genomic_DNA"/>
</dbReference>
<dbReference type="KEGG" id="ras:RAS_07540"/>
<feature type="region of interest" description="Disordered" evidence="7">
    <location>
        <begin position="56"/>
        <end position="77"/>
    </location>
</feature>
<gene>
    <name evidence="8" type="ORF">RAS_00380</name>
    <name evidence="9" type="ORF">RAS_00620</name>
    <name evidence="10" type="ORF">RAS_01630</name>
    <name evidence="11" type="ORF">RAS_02330</name>
    <name evidence="12" type="ORF">RAS_02390</name>
    <name evidence="13" type="ORF">RAS_04630</name>
    <name evidence="14" type="ORF">RAS_06110</name>
    <name evidence="15" type="ORF">RAS_06860</name>
    <name evidence="16" type="ORF">RAS_07540</name>
    <name evidence="17" type="ORF">RAS_12540</name>
</gene>
<name>A0A510G945_9RICK</name>
<dbReference type="KEGG" id="ras:RAS_00380"/>
<evidence type="ECO:0000313" key="12">
    <source>
        <dbReference type="EMBL" id="BBJ31130.1"/>
    </source>
</evidence>
<dbReference type="InterPro" id="IPR001207">
    <property type="entry name" value="Transposase_mutator"/>
</dbReference>
<dbReference type="AlphaFoldDB" id="A0A510G945"/>
<dbReference type="EMBL" id="AP019563">
    <property type="protein sequence ID" value="BBJ31577.1"/>
    <property type="molecule type" value="Genomic_DNA"/>
</dbReference>
<comment type="similarity">
    <text evidence="2 6">Belongs to the transposase mutator family.</text>
</comment>
<dbReference type="EMBL" id="AP019563">
    <property type="protein sequence ID" value="BBJ31645.1"/>
    <property type="molecule type" value="Genomic_DNA"/>
</dbReference>
<dbReference type="KEGG" id="ras:RAS_04630"/>
<reference evidence="11 18" key="1">
    <citation type="submission" date="2019-04" db="EMBL/GenBank/DDBJ databases">
        <title>Draft genome sequence of Rickettsia asiatica Maytaro1284.</title>
        <authorList>
            <person name="Thu M."/>
            <person name="Qiu Y."/>
            <person name="Nakao R."/>
        </authorList>
    </citation>
    <scope>NUCLEOTIDE SEQUENCE [LARGE SCALE GENOMIC DNA]</scope>
    <source>
        <strain evidence="11 18">Maytaro1284</strain>
    </source>
</reference>
<dbReference type="KEGG" id="ras:RAS_00620"/>
<evidence type="ECO:0000256" key="4">
    <source>
        <dbReference type="ARBA" id="ARBA00023125"/>
    </source>
</evidence>
<evidence type="ECO:0000313" key="13">
    <source>
        <dbReference type="EMBL" id="BBJ31354.1"/>
    </source>
</evidence>
<dbReference type="Pfam" id="PF00872">
    <property type="entry name" value="Transposase_mut"/>
    <property type="match status" value="1"/>
</dbReference>
<dbReference type="EMBL" id="AP019563">
    <property type="protein sequence ID" value="BBJ31502.1"/>
    <property type="molecule type" value="Genomic_DNA"/>
</dbReference>
<evidence type="ECO:0000256" key="6">
    <source>
        <dbReference type="RuleBase" id="RU365089"/>
    </source>
</evidence>
<dbReference type="EMBL" id="AP019563">
    <property type="protein sequence ID" value="BBJ30929.1"/>
    <property type="molecule type" value="Genomic_DNA"/>
</dbReference>
<evidence type="ECO:0000313" key="18">
    <source>
        <dbReference type="Proteomes" id="UP000321183"/>
    </source>
</evidence>
<dbReference type="EMBL" id="AP019563">
    <property type="protein sequence ID" value="BBJ31124.1"/>
    <property type="molecule type" value="Genomic_DNA"/>
</dbReference>
<dbReference type="Proteomes" id="UP000321183">
    <property type="component" value="Chromosome"/>
</dbReference>
<accession>A0A510G945</accession>
<dbReference type="KEGG" id="ras:RAS_06110"/>
<evidence type="ECO:0000313" key="8">
    <source>
        <dbReference type="EMBL" id="BBJ30929.1"/>
    </source>
</evidence>
<dbReference type="GO" id="GO:0006313">
    <property type="term" value="P:DNA transposition"/>
    <property type="evidence" value="ECO:0007669"/>
    <property type="project" value="UniProtKB-UniRule"/>
</dbReference>